<accession>A0A2S4L1P1</accession>
<name>A0A2S4L1P1_9HYPO</name>
<sequence>MLANILTTILAGVALAAPAIPEDKTTCTSKVSKVKEWTVGDFDFHASYIFSTPAHQNSWGYVNFTLKNEAAGYEAQCSAASSQLQDFFYGNVNYGCDVPVPGDQATFSLSRPDNGLRINQSWSCAGAGSRFTARGGVRLNLTCSDRSWQNPDWTQGQIYSTRNVDCQHVTVKAPFEEMSGVA</sequence>
<dbReference type="Pfam" id="PF16541">
    <property type="entry name" value="AltA1"/>
    <property type="match status" value="1"/>
</dbReference>
<keyword evidence="8" id="KW-1185">Reference proteome</keyword>
<evidence type="ECO:0000256" key="5">
    <source>
        <dbReference type="SAM" id="SignalP"/>
    </source>
</evidence>
<evidence type="ECO:0000259" key="6">
    <source>
        <dbReference type="Pfam" id="PF16541"/>
    </source>
</evidence>
<keyword evidence="2" id="KW-0964">Secreted</keyword>
<feature type="signal peptide" evidence="5">
    <location>
        <begin position="1"/>
        <end position="16"/>
    </location>
</feature>
<evidence type="ECO:0000313" key="7">
    <source>
        <dbReference type="EMBL" id="POR36358.1"/>
    </source>
</evidence>
<evidence type="ECO:0000256" key="2">
    <source>
        <dbReference type="ARBA" id="ARBA00022525"/>
    </source>
</evidence>
<dbReference type="Proteomes" id="UP000237481">
    <property type="component" value="Unassembled WGS sequence"/>
</dbReference>
<dbReference type="OrthoDB" id="3539798at2759"/>
<dbReference type="InterPro" id="IPR032382">
    <property type="entry name" value="AltA1"/>
</dbReference>
<keyword evidence="4" id="KW-1015">Disulfide bond</keyword>
<comment type="caution">
    <text evidence="7">The sequence shown here is derived from an EMBL/GenBank/DDBJ whole genome shotgun (WGS) entry which is preliminary data.</text>
</comment>
<proteinExistence type="predicted"/>
<protein>
    <recommendedName>
        <fullName evidence="6">AA1-like domain-containing protein</fullName>
    </recommendedName>
</protein>
<evidence type="ECO:0000256" key="3">
    <source>
        <dbReference type="ARBA" id="ARBA00022729"/>
    </source>
</evidence>
<dbReference type="GO" id="GO:0005576">
    <property type="term" value="C:extracellular region"/>
    <property type="evidence" value="ECO:0007669"/>
    <property type="project" value="UniProtKB-SubCell"/>
</dbReference>
<dbReference type="EMBL" id="PKSG01000330">
    <property type="protein sequence ID" value="POR36358.1"/>
    <property type="molecule type" value="Genomic_DNA"/>
</dbReference>
<reference evidence="7 8" key="1">
    <citation type="submission" date="2018-01" db="EMBL/GenBank/DDBJ databases">
        <title>Harnessing the power of phylogenomics to disentangle the directionality and signatures of interkingdom host jumping in the parasitic fungal genus Tolypocladium.</title>
        <authorList>
            <person name="Quandt C.A."/>
            <person name="Patterson W."/>
            <person name="Spatafora J.W."/>
        </authorList>
    </citation>
    <scope>NUCLEOTIDE SEQUENCE [LARGE SCALE GENOMIC DNA]</scope>
    <source>
        <strain evidence="7 8">NRBC 100945</strain>
    </source>
</reference>
<dbReference type="AlphaFoldDB" id="A0A2S4L1P1"/>
<evidence type="ECO:0000256" key="1">
    <source>
        <dbReference type="ARBA" id="ARBA00004613"/>
    </source>
</evidence>
<feature type="domain" description="AA1-like" evidence="6">
    <location>
        <begin position="41"/>
        <end position="166"/>
    </location>
</feature>
<keyword evidence="3 5" id="KW-0732">Signal</keyword>
<evidence type="ECO:0000313" key="8">
    <source>
        <dbReference type="Proteomes" id="UP000237481"/>
    </source>
</evidence>
<feature type="chain" id="PRO_5015639443" description="AA1-like domain-containing protein" evidence="5">
    <location>
        <begin position="17"/>
        <end position="182"/>
    </location>
</feature>
<organism evidence="7 8">
    <name type="scientific">Tolypocladium paradoxum</name>
    <dbReference type="NCBI Taxonomy" id="94208"/>
    <lineage>
        <taxon>Eukaryota</taxon>
        <taxon>Fungi</taxon>
        <taxon>Dikarya</taxon>
        <taxon>Ascomycota</taxon>
        <taxon>Pezizomycotina</taxon>
        <taxon>Sordariomycetes</taxon>
        <taxon>Hypocreomycetidae</taxon>
        <taxon>Hypocreales</taxon>
        <taxon>Ophiocordycipitaceae</taxon>
        <taxon>Tolypocladium</taxon>
    </lineage>
</organism>
<gene>
    <name evidence="7" type="ORF">TPAR_03450</name>
</gene>
<evidence type="ECO:0000256" key="4">
    <source>
        <dbReference type="ARBA" id="ARBA00023157"/>
    </source>
</evidence>
<comment type="subcellular location">
    <subcellularLocation>
        <location evidence="1">Secreted</location>
    </subcellularLocation>
</comment>